<dbReference type="Gene3D" id="3.40.33.10">
    <property type="entry name" value="CAP"/>
    <property type="match status" value="1"/>
</dbReference>
<dbReference type="OMA" id="CAAAKYR"/>
<dbReference type="OrthoDB" id="414826at2759"/>
<feature type="signal peptide" evidence="4">
    <location>
        <begin position="1"/>
        <end position="19"/>
    </location>
</feature>
<dbReference type="InParanoid" id="A0A7R8UMK4"/>
<reference evidence="6 7" key="1">
    <citation type="submission" date="2020-11" db="EMBL/GenBank/DDBJ databases">
        <authorList>
            <person name="Wallbank WR R."/>
            <person name="Pardo Diaz C."/>
            <person name="Kozak K."/>
            <person name="Martin S."/>
            <person name="Jiggins C."/>
            <person name="Moest M."/>
            <person name="Warren A I."/>
            <person name="Generalovic N T."/>
            <person name="Byers J.R.P. K."/>
            <person name="Montejo-Kovacevich G."/>
            <person name="Yen C E."/>
        </authorList>
    </citation>
    <scope>NUCLEOTIDE SEQUENCE [LARGE SCALE GENOMIC DNA]</scope>
</reference>
<keyword evidence="2" id="KW-0964">Secreted</keyword>
<evidence type="ECO:0000256" key="2">
    <source>
        <dbReference type="ARBA" id="ARBA00022525"/>
    </source>
</evidence>
<dbReference type="EMBL" id="LR899010">
    <property type="protein sequence ID" value="CAD7083638.1"/>
    <property type="molecule type" value="Genomic_DNA"/>
</dbReference>
<protein>
    <recommendedName>
        <fullName evidence="5">SCP domain-containing protein</fullName>
    </recommendedName>
</protein>
<evidence type="ECO:0000259" key="5">
    <source>
        <dbReference type="SMART" id="SM00198"/>
    </source>
</evidence>
<accession>A0A7R8UMK4</accession>
<dbReference type="Proteomes" id="UP000594454">
    <property type="component" value="Chromosome 2"/>
</dbReference>
<feature type="transmembrane region" description="Helical" evidence="3">
    <location>
        <begin position="275"/>
        <end position="297"/>
    </location>
</feature>
<evidence type="ECO:0000313" key="7">
    <source>
        <dbReference type="Proteomes" id="UP000594454"/>
    </source>
</evidence>
<evidence type="ECO:0000256" key="3">
    <source>
        <dbReference type="SAM" id="Phobius"/>
    </source>
</evidence>
<dbReference type="SMART" id="SM00198">
    <property type="entry name" value="SCP"/>
    <property type="match status" value="1"/>
</dbReference>
<dbReference type="AlphaFoldDB" id="A0A7R8UMK4"/>
<dbReference type="GO" id="GO:0005576">
    <property type="term" value="C:extracellular region"/>
    <property type="evidence" value="ECO:0007669"/>
    <property type="project" value="UniProtKB-SubCell"/>
</dbReference>
<evidence type="ECO:0000313" key="6">
    <source>
        <dbReference type="EMBL" id="CAD7083638.1"/>
    </source>
</evidence>
<keyword evidence="7" id="KW-1185">Reference proteome</keyword>
<dbReference type="Pfam" id="PF00188">
    <property type="entry name" value="CAP"/>
    <property type="match status" value="1"/>
</dbReference>
<keyword evidence="3" id="KW-1133">Transmembrane helix</keyword>
<feature type="chain" id="PRO_5030940260" description="SCP domain-containing protein" evidence="4">
    <location>
        <begin position="20"/>
        <end position="303"/>
    </location>
</feature>
<evidence type="ECO:0000256" key="4">
    <source>
        <dbReference type="SAM" id="SignalP"/>
    </source>
</evidence>
<keyword evidence="3" id="KW-0472">Membrane</keyword>
<gene>
    <name evidence="6" type="ORF">HERILL_LOCUS6585</name>
</gene>
<organism evidence="6 7">
    <name type="scientific">Hermetia illucens</name>
    <name type="common">Black soldier fly</name>
    <dbReference type="NCBI Taxonomy" id="343691"/>
    <lineage>
        <taxon>Eukaryota</taxon>
        <taxon>Metazoa</taxon>
        <taxon>Ecdysozoa</taxon>
        <taxon>Arthropoda</taxon>
        <taxon>Hexapoda</taxon>
        <taxon>Insecta</taxon>
        <taxon>Pterygota</taxon>
        <taxon>Neoptera</taxon>
        <taxon>Endopterygota</taxon>
        <taxon>Diptera</taxon>
        <taxon>Brachycera</taxon>
        <taxon>Stratiomyomorpha</taxon>
        <taxon>Stratiomyidae</taxon>
        <taxon>Hermetiinae</taxon>
        <taxon>Hermetia</taxon>
    </lineage>
</organism>
<dbReference type="SUPFAM" id="SSF55797">
    <property type="entry name" value="PR-1-like"/>
    <property type="match status" value="1"/>
</dbReference>
<dbReference type="CDD" id="cd05380">
    <property type="entry name" value="CAP_euk"/>
    <property type="match status" value="1"/>
</dbReference>
<evidence type="ECO:0000256" key="1">
    <source>
        <dbReference type="ARBA" id="ARBA00004613"/>
    </source>
</evidence>
<proteinExistence type="predicted"/>
<feature type="domain" description="SCP" evidence="5">
    <location>
        <begin position="80"/>
        <end position="238"/>
    </location>
</feature>
<name>A0A7R8UMK4_HERIL</name>
<comment type="subcellular location">
    <subcellularLocation>
        <location evidence="1">Secreted</location>
    </subcellularLocation>
</comment>
<dbReference type="InterPro" id="IPR035940">
    <property type="entry name" value="CAP_sf"/>
</dbReference>
<keyword evidence="3" id="KW-0812">Transmembrane</keyword>
<dbReference type="InterPro" id="IPR014044">
    <property type="entry name" value="CAP_dom"/>
</dbReference>
<keyword evidence="4" id="KW-0732">Signal</keyword>
<sequence>MISLSSIFIFLILATLASTLKEERSGRAAIIKKRSIFLRGSNENYCKLKCGEQNHTMCNPPNPSPDKCGKNFYEYPVDKEFREVMLDGHNGIRDRIAGIMRVANMQKLRWDFELSLMAKYWLRRCDFYKVDPCTKLPRTSIEDDDTVYTFVTQGTEAIISLYYPLYFRAATIRTWYFEKNTMKPPRIEKISESISYGYFDVSNNFTQISFAYASRLGCAMVKSNEIYAIACNYWPYEGKKRAFRLGQPTEYCPNLYPIPSLKYKNLCEDRGSTIIINYTSIFLLNMLAVFNFQYFWFVKFLIN</sequence>